<sequence>MGPVPPVSPGRPTTSNGPGTAPGRRSWQAARKTVEELENECDSDDDIPADTIFYNVPVSPRSARALSATPSPDRTTMLESPLGGGPGNADPTPPATRPPTRGGSTSNIPIAGEPAHGDSIRGRTQYRAKSWSDAMSELGTEAKELSEALEAYAEIESEKTEKRLALGKAEPLHKNASPTKAARVNLPPIQMQNGMIDPLPISKEKAEVLSRTRPSWLPPKSKEEEKRHLKEYQKMMRLSQEAERKRVEKERAEQAEKDRMKTDTHKLWDQHIIPNWDTMVRTEETRELWWRGVAPRCRGKVWNMSFGNHLTVGPETFKLALKRARDVEQGVKKSPTMYSFKERELFDSIRKDVNKTFPELKIFQENGPLHDSLLEVLQAYSMYRSDVGYVYGTHTVAGLLLLNQSPTETFTTLVNLLNRPLPLAFYTQDSGAMSRVYSLFLKAFKYKLPSLHAHITATLKLQPAQYLEAMFLTLFSLHCPLDIVCRIWDVYGFEGDAFLVRCAVGVLTVLESKLYGSAEEVIRLLGWQGAKVKWDVGTEDSFMEAVRAAGKETKEEEVGPNW</sequence>
<feature type="compositionally biased region" description="Acidic residues" evidence="1">
    <location>
        <begin position="36"/>
        <end position="48"/>
    </location>
</feature>
<dbReference type="Pfam" id="PF22874">
    <property type="entry name" value="SBE2_M"/>
    <property type="match status" value="1"/>
</dbReference>
<dbReference type="Gene3D" id="1.10.10.750">
    <property type="entry name" value="Ypt/Rab-GAP domain of gyp1p, domain 1"/>
    <property type="match status" value="1"/>
</dbReference>
<dbReference type="PANTHER" id="PTHR47219:SF15">
    <property type="entry name" value="TBC1 DOMAIN FAMILY MEMBER 12 ISOFORM X1"/>
    <property type="match status" value="1"/>
</dbReference>
<dbReference type="GO" id="GO:0031267">
    <property type="term" value="F:small GTPase binding"/>
    <property type="evidence" value="ECO:0007669"/>
    <property type="project" value="TreeGrafter"/>
</dbReference>
<gene>
    <name evidence="3" type="ORF">P167DRAFT_489728</name>
</gene>
<dbReference type="Gene3D" id="1.10.8.270">
    <property type="entry name" value="putative rabgap domain of human tbc1 domain family member 14 like domains"/>
    <property type="match status" value="1"/>
</dbReference>
<keyword evidence="4" id="KW-1185">Reference proteome</keyword>
<dbReference type="PROSITE" id="PS50086">
    <property type="entry name" value="TBC_RABGAP"/>
    <property type="match status" value="1"/>
</dbReference>
<feature type="domain" description="Rab-GAP TBC" evidence="2">
    <location>
        <begin position="292"/>
        <end position="495"/>
    </location>
</feature>
<protein>
    <submittedName>
        <fullName evidence="3">RabGAP/TBC</fullName>
    </submittedName>
</protein>
<dbReference type="InterPro" id="IPR000195">
    <property type="entry name" value="Rab-GAP-TBC_dom"/>
</dbReference>
<feature type="compositionally biased region" description="Polar residues" evidence="1">
    <location>
        <begin position="68"/>
        <end position="78"/>
    </location>
</feature>
<name>A0A3N4KPN2_9PEZI</name>
<dbReference type="InParanoid" id="A0A3N4KPN2"/>
<dbReference type="SMART" id="SM00164">
    <property type="entry name" value="TBC"/>
    <property type="match status" value="1"/>
</dbReference>
<dbReference type="Proteomes" id="UP000277580">
    <property type="component" value="Unassembled WGS sequence"/>
</dbReference>
<dbReference type="AlphaFoldDB" id="A0A3N4KPN2"/>
<evidence type="ECO:0000313" key="4">
    <source>
        <dbReference type="Proteomes" id="UP000277580"/>
    </source>
</evidence>
<dbReference type="FunFam" id="1.10.8.270:FF:000034">
    <property type="entry name" value="TBC (Tre-2/Bub2/Cdc16) domain family"/>
    <property type="match status" value="1"/>
</dbReference>
<feature type="region of interest" description="Disordered" evidence="1">
    <location>
        <begin position="238"/>
        <end position="262"/>
    </location>
</feature>
<proteinExistence type="predicted"/>
<dbReference type="InterPro" id="IPR050302">
    <property type="entry name" value="Rab_GAP_TBC_domain"/>
</dbReference>
<evidence type="ECO:0000313" key="3">
    <source>
        <dbReference type="EMBL" id="RPB11272.1"/>
    </source>
</evidence>
<dbReference type="Gene3D" id="1.10.472.80">
    <property type="entry name" value="Ypt/Rab-GAP domain of gyp1p, domain 3"/>
    <property type="match status" value="1"/>
</dbReference>
<organism evidence="3 4">
    <name type="scientific">Morchella conica CCBAS932</name>
    <dbReference type="NCBI Taxonomy" id="1392247"/>
    <lineage>
        <taxon>Eukaryota</taxon>
        <taxon>Fungi</taxon>
        <taxon>Dikarya</taxon>
        <taxon>Ascomycota</taxon>
        <taxon>Pezizomycotina</taxon>
        <taxon>Pezizomycetes</taxon>
        <taxon>Pezizales</taxon>
        <taxon>Morchellaceae</taxon>
        <taxon>Morchella</taxon>
    </lineage>
</organism>
<dbReference type="EMBL" id="ML119137">
    <property type="protein sequence ID" value="RPB11272.1"/>
    <property type="molecule type" value="Genomic_DNA"/>
</dbReference>
<dbReference type="Pfam" id="PF00566">
    <property type="entry name" value="RabGAP-TBC"/>
    <property type="match status" value="1"/>
</dbReference>
<dbReference type="STRING" id="1392247.A0A3N4KPN2"/>
<evidence type="ECO:0000256" key="1">
    <source>
        <dbReference type="SAM" id="MobiDB-lite"/>
    </source>
</evidence>
<dbReference type="GO" id="GO:0005096">
    <property type="term" value="F:GTPase activator activity"/>
    <property type="evidence" value="ECO:0007669"/>
    <property type="project" value="TreeGrafter"/>
</dbReference>
<dbReference type="OrthoDB" id="289721at2759"/>
<feature type="region of interest" description="Disordered" evidence="1">
    <location>
        <begin position="1"/>
        <end position="134"/>
    </location>
</feature>
<dbReference type="InterPro" id="IPR053949">
    <property type="entry name" value="SBE2/SBE22_M"/>
</dbReference>
<dbReference type="PANTHER" id="PTHR47219">
    <property type="entry name" value="RAB GTPASE-ACTIVATING PROTEIN 1-LIKE"/>
    <property type="match status" value="1"/>
</dbReference>
<reference evidence="3 4" key="1">
    <citation type="journal article" date="2018" name="Nat. Ecol. Evol.">
        <title>Pezizomycetes genomes reveal the molecular basis of ectomycorrhizal truffle lifestyle.</title>
        <authorList>
            <person name="Murat C."/>
            <person name="Payen T."/>
            <person name="Noel B."/>
            <person name="Kuo A."/>
            <person name="Morin E."/>
            <person name="Chen J."/>
            <person name="Kohler A."/>
            <person name="Krizsan K."/>
            <person name="Balestrini R."/>
            <person name="Da Silva C."/>
            <person name="Montanini B."/>
            <person name="Hainaut M."/>
            <person name="Levati E."/>
            <person name="Barry K.W."/>
            <person name="Belfiori B."/>
            <person name="Cichocki N."/>
            <person name="Clum A."/>
            <person name="Dockter R.B."/>
            <person name="Fauchery L."/>
            <person name="Guy J."/>
            <person name="Iotti M."/>
            <person name="Le Tacon F."/>
            <person name="Lindquist E.A."/>
            <person name="Lipzen A."/>
            <person name="Malagnac F."/>
            <person name="Mello A."/>
            <person name="Molinier V."/>
            <person name="Miyauchi S."/>
            <person name="Poulain J."/>
            <person name="Riccioni C."/>
            <person name="Rubini A."/>
            <person name="Sitrit Y."/>
            <person name="Splivallo R."/>
            <person name="Traeger S."/>
            <person name="Wang M."/>
            <person name="Zifcakova L."/>
            <person name="Wipf D."/>
            <person name="Zambonelli A."/>
            <person name="Paolocci F."/>
            <person name="Nowrousian M."/>
            <person name="Ottonello S."/>
            <person name="Baldrian P."/>
            <person name="Spatafora J.W."/>
            <person name="Henrissat B."/>
            <person name="Nagy L.G."/>
            <person name="Aury J.M."/>
            <person name="Wincker P."/>
            <person name="Grigoriev I.V."/>
            <person name="Bonfante P."/>
            <person name="Martin F.M."/>
        </authorList>
    </citation>
    <scope>NUCLEOTIDE SEQUENCE [LARGE SCALE GENOMIC DNA]</scope>
    <source>
        <strain evidence="3 4">CCBAS932</strain>
    </source>
</reference>
<accession>A0A3N4KPN2</accession>
<dbReference type="SUPFAM" id="SSF47923">
    <property type="entry name" value="Ypt/Rab-GAP domain of gyp1p"/>
    <property type="match status" value="2"/>
</dbReference>
<evidence type="ECO:0000259" key="2">
    <source>
        <dbReference type="PROSITE" id="PS50086"/>
    </source>
</evidence>
<dbReference type="InterPro" id="IPR035969">
    <property type="entry name" value="Rab-GAP_TBC_sf"/>
</dbReference>